<feature type="binding site" evidence="4">
    <location>
        <position position="247"/>
    </location>
    <ligand>
        <name>(3S)-3-hydroxy-3-methylglutaryl-CoA</name>
        <dbReference type="ChEBI" id="CHEBI:43074"/>
    </ligand>
</feature>
<dbReference type="InterPro" id="IPR013747">
    <property type="entry name" value="ACP_syn_III_C"/>
</dbReference>
<evidence type="ECO:0000256" key="2">
    <source>
        <dbReference type="ARBA" id="ARBA00023229"/>
    </source>
</evidence>
<comment type="similarity">
    <text evidence="4">Belongs to the thiolase-like superfamily. Archaeal HMG-CoA synthase family.</text>
</comment>
<dbReference type="AlphaFoldDB" id="A0A366ME33"/>
<evidence type="ECO:0000256" key="1">
    <source>
        <dbReference type="ARBA" id="ARBA00022679"/>
    </source>
</evidence>
<organism evidence="6 7">
    <name type="scientific">Candidatus Methanobinarius endosymbioticus</name>
    <dbReference type="NCBI Taxonomy" id="2006182"/>
    <lineage>
        <taxon>Archaea</taxon>
        <taxon>Methanobacteriati</taxon>
        <taxon>Methanobacteriota</taxon>
        <taxon>Methanomada group</taxon>
        <taxon>Methanobacteria</taxon>
        <taxon>Methanobacteriales</taxon>
        <taxon>Methanobacteriaceae</taxon>
        <taxon>Candidatus Methanobinarius</taxon>
    </lineage>
</organism>
<dbReference type="InterPro" id="IPR016039">
    <property type="entry name" value="Thiolase-like"/>
</dbReference>
<feature type="binding site" evidence="4">
    <location>
        <position position="300"/>
    </location>
    <ligand>
        <name>(3S)-3-hydroxy-3-methylglutaryl-CoA</name>
        <dbReference type="ChEBI" id="CHEBI:43074"/>
    </ligand>
</feature>
<sequence length="350" mass="37005">MAGIIGYGAFVPSYRIKVEEIAKVWGDNPQAISNGLVVNEKSVPAPDEDTATISVEAARSALTRAQIDPQNIGAVYVGSESHPYAVKPTATIVAEAVMATPTMTAADLEFACKAGTAGMQAAIGLVDSKFIDYGLTIGADTSQGAPGDVLEYTASAGGAAFIIGKEGASNGSIADFRDLYSFTTDTPDFYRREGEPYPSHGGRFTGEPAYFKHVLGAAKGIFEKTGTSAKDYDYAVFHQPNGKFYLKVGKQLGFNNDQIKDGLLTPVIGNTYSGASPLGLASILDKAQAGDEILAISYGSGSGSDAFAMTVTDKIDEKRELAPKLANMIENKTYVDYAIYAKYKGKLRMS</sequence>
<feature type="binding site" evidence="4">
    <location>
        <position position="153"/>
    </location>
    <ligand>
        <name>(3S)-3-hydroxy-3-methylglutaryl-CoA</name>
        <dbReference type="ChEBI" id="CHEBI:43074"/>
    </ligand>
</feature>
<dbReference type="EMBL" id="NIZT01000003">
    <property type="protein sequence ID" value="RBQ24526.1"/>
    <property type="molecule type" value="Genomic_DNA"/>
</dbReference>
<feature type="domain" description="Beta-ketoacyl-[acyl-carrier-protein] synthase III C-terminal" evidence="5">
    <location>
        <begin position="223"/>
        <end position="306"/>
    </location>
</feature>
<feature type="active site" description="Acyl-thioester intermediate" evidence="4">
    <location>
        <position position="112"/>
    </location>
</feature>
<proteinExistence type="inferred from homology"/>
<comment type="pathway">
    <text evidence="4">Metabolic intermediate biosynthesis; (R)-mevalonate biosynthesis; (R)-mevalonate from acetyl-CoA: step 2/3.</text>
</comment>
<keyword evidence="7" id="KW-1185">Reference proteome</keyword>
<protein>
    <recommendedName>
        <fullName evidence="4">Hydroxymethylglutaryl-CoA synthase</fullName>
        <shortName evidence="4">HMG-CoA synthase</shortName>
        <shortName evidence="4">HMGCS</shortName>
        <ecNumber evidence="4">2.3.3.10</ecNumber>
    </recommendedName>
</protein>
<feature type="binding site" evidence="4">
    <location>
        <position position="243"/>
    </location>
    <ligand>
        <name>CoA</name>
        <dbReference type="ChEBI" id="CHEBI:57287"/>
        <note>ligand shared with acetoacetyl-CoA thiolase</note>
    </ligand>
</feature>
<evidence type="ECO:0000256" key="3">
    <source>
        <dbReference type="ARBA" id="ARBA00023315"/>
    </source>
</evidence>
<dbReference type="EC" id="2.3.3.10" evidence="4"/>
<dbReference type="PANTHER" id="PTHR43323:SF2">
    <property type="entry name" value="HYDROXYMETHYLGLUTARYL-COA SYNTHASE"/>
    <property type="match status" value="1"/>
</dbReference>
<feature type="binding site" evidence="4">
    <location>
        <position position="238"/>
    </location>
    <ligand>
        <name>(3S)-3-hydroxy-3-methylglutaryl-CoA</name>
        <dbReference type="ChEBI" id="CHEBI:43074"/>
    </ligand>
</feature>
<comment type="subunit">
    <text evidence="4">Interacts with acetoacetyl-CoA thiolase that catalyzes the precedent step in the pathway and with a DUF35 protein. The acetoacetyl-CoA thiolase/HMG-CoA synthase complex channels the intermediate via a fused CoA-binding site, which allows for efficient coupling of the endergonic thiolase reaction with the exergonic HMGCS reaction.</text>
</comment>
<keyword evidence="2 4" id="KW-0414">Isoprene biosynthesis</keyword>
<feature type="binding site" evidence="4">
    <location>
        <position position="205"/>
    </location>
    <ligand>
        <name>(3S)-3-hydroxy-3-methylglutaryl-CoA</name>
        <dbReference type="ChEBI" id="CHEBI:43074"/>
    </ligand>
</feature>
<dbReference type="InterPro" id="IPR004656">
    <property type="entry name" value="HMG_CoA_Synthase"/>
</dbReference>
<gene>
    <name evidence="6" type="primary">hmgB</name>
    <name evidence="6" type="ORF">ALNOE001_01940</name>
</gene>
<keyword evidence="1 4" id="KW-0808">Transferase</keyword>
<comment type="caution">
    <text evidence="4">Lacks conserved residue(s) required for the propagation of feature annotation.</text>
</comment>
<dbReference type="GO" id="GO:0003985">
    <property type="term" value="F:acetyl-CoA C-acetyltransferase activity"/>
    <property type="evidence" value="ECO:0007669"/>
    <property type="project" value="UniProtKB-UniRule"/>
</dbReference>
<name>A0A366ME33_9EURY</name>
<dbReference type="NCBIfam" id="NF003274">
    <property type="entry name" value="PRK04262.1"/>
    <property type="match status" value="1"/>
</dbReference>
<keyword evidence="3 4" id="KW-0012">Acyltransferase</keyword>
<dbReference type="SUPFAM" id="SSF53901">
    <property type="entry name" value="Thiolase-like"/>
    <property type="match status" value="2"/>
</dbReference>
<comment type="function">
    <text evidence="4">Catalyzes the condensation of acetyl-CoA with acetoacetyl-CoA to form 3-hydroxy-3-methylglutaryl-CoA (HMG-CoA). Functions in the mevalonate (MVA) pathway leading to isopentenyl diphosphate (IPP), a key precursor for the biosynthesis of isoprenoid compounds that are building blocks of archaeal membrane lipids.</text>
</comment>
<feature type="active site" description="Proton donor/acceptor" evidence="4">
    <location>
        <position position="80"/>
    </location>
</feature>
<dbReference type="PANTHER" id="PTHR43323">
    <property type="entry name" value="3-HYDROXY-3-METHYLGLUTARYL COENZYME A SYNTHASE"/>
    <property type="match status" value="1"/>
</dbReference>
<dbReference type="Gene3D" id="3.40.47.10">
    <property type="match status" value="1"/>
</dbReference>
<dbReference type="Pfam" id="PF08541">
    <property type="entry name" value="ACP_syn_III_C"/>
    <property type="match status" value="1"/>
</dbReference>
<dbReference type="CDD" id="cd00827">
    <property type="entry name" value="init_cond_enzymes"/>
    <property type="match status" value="1"/>
</dbReference>
<comment type="caution">
    <text evidence="6">The sequence shown here is derived from an EMBL/GenBank/DDBJ whole genome shotgun (WGS) entry which is preliminary data.</text>
</comment>
<reference evidence="6 7" key="1">
    <citation type="submission" date="2018-06" db="EMBL/GenBank/DDBJ databases">
        <title>Genomic insight into two independent archaeal endosymbiosis events.</title>
        <authorList>
            <person name="Lind A.E."/>
            <person name="Lewis W.H."/>
            <person name="Spang A."/>
            <person name="Guy L."/>
            <person name="Embley M.T."/>
            <person name="Ettema T.J.G."/>
        </authorList>
    </citation>
    <scope>NUCLEOTIDE SEQUENCE [LARGE SCALE GENOMIC DNA]</scope>
    <source>
        <strain evidence="6">NOE</strain>
    </source>
</reference>
<evidence type="ECO:0000256" key="4">
    <source>
        <dbReference type="HAMAP-Rule" id="MF_01409"/>
    </source>
</evidence>
<feature type="binding site" evidence="4">
    <location>
        <position position="270"/>
    </location>
    <ligand>
        <name>(3S)-3-hydroxy-3-methylglutaryl-CoA</name>
        <dbReference type="ChEBI" id="CHEBI:43074"/>
    </ligand>
</feature>
<dbReference type="NCBIfam" id="TIGR00748">
    <property type="entry name" value="HMG_CoA_syn_Arc"/>
    <property type="match status" value="1"/>
</dbReference>
<evidence type="ECO:0000313" key="7">
    <source>
        <dbReference type="Proteomes" id="UP000253099"/>
    </source>
</evidence>
<feature type="binding site" evidence="4">
    <location>
        <position position="203"/>
    </location>
    <ligand>
        <name>CoA</name>
        <dbReference type="ChEBI" id="CHEBI:57287"/>
        <note>ligand shared with acetoacetyl-CoA thiolase</note>
    </ligand>
</feature>
<feature type="binding site" evidence="4">
    <location>
        <position position="112"/>
    </location>
    <ligand>
        <name>(3S)-3-hydroxy-3-methylglutaryl-CoA</name>
        <dbReference type="ChEBI" id="CHEBI:43074"/>
    </ligand>
</feature>
<evidence type="ECO:0000259" key="5">
    <source>
        <dbReference type="Pfam" id="PF08541"/>
    </source>
</evidence>
<dbReference type="GO" id="GO:0019287">
    <property type="term" value="P:isopentenyl diphosphate biosynthetic process, mevalonate pathway"/>
    <property type="evidence" value="ECO:0007669"/>
    <property type="project" value="UniProtKB-UniRule"/>
</dbReference>
<comment type="catalytic activity">
    <reaction evidence="4">
        <text>acetoacetyl-CoA + acetyl-CoA + H2O = (3S)-3-hydroxy-3-methylglutaryl-CoA + CoA + H(+)</text>
        <dbReference type="Rhea" id="RHEA:10188"/>
        <dbReference type="ChEBI" id="CHEBI:15377"/>
        <dbReference type="ChEBI" id="CHEBI:15378"/>
        <dbReference type="ChEBI" id="CHEBI:43074"/>
        <dbReference type="ChEBI" id="CHEBI:57286"/>
        <dbReference type="ChEBI" id="CHEBI:57287"/>
        <dbReference type="ChEBI" id="CHEBI:57288"/>
        <dbReference type="EC" id="2.3.3.10"/>
    </reaction>
</comment>
<dbReference type="GO" id="GO:0010142">
    <property type="term" value="P:farnesyl diphosphate biosynthetic process, mevalonate pathway"/>
    <property type="evidence" value="ECO:0007669"/>
    <property type="project" value="TreeGrafter"/>
</dbReference>
<evidence type="ECO:0000313" key="6">
    <source>
        <dbReference type="EMBL" id="RBQ24526.1"/>
    </source>
</evidence>
<dbReference type="Proteomes" id="UP000253099">
    <property type="component" value="Unassembled WGS sequence"/>
</dbReference>
<feature type="active site" description="Proton donor/acceptor" evidence="4">
    <location>
        <position position="238"/>
    </location>
</feature>
<dbReference type="GO" id="GO:0004421">
    <property type="term" value="F:hydroxymethylglutaryl-CoA synthase activity"/>
    <property type="evidence" value="ECO:0007669"/>
    <property type="project" value="UniProtKB-EC"/>
</dbReference>
<accession>A0A366ME33</accession>
<dbReference type="HAMAP" id="MF_01409">
    <property type="entry name" value="HMG_CoA_synth_arch"/>
    <property type="match status" value="1"/>
</dbReference>